<protein>
    <submittedName>
        <fullName evidence="3">Alpha/beta hydrolase family, putative</fullName>
    </submittedName>
</protein>
<sequence length="484" mass="54673">MYDPLTDTFPVPPPDHEPLPPDEYVNIGYCPSAKRRINLCYNVFGKEKLNTVTENHQNIIQNSKIIVLVMGLGCPGVYWDGRMCDYLQKTNVEELIPQGENKNKKEKHQYAVLRYDNRDVGLSTHLDEILEPQEVKEGKKNAQNTETAVANIVENNLNQHMLSHPMNPVRTAIRSVLPNTSAVQKIVPTFVKGALPYTLEDMTRDLFLFLLRLHVFSEVGEEENPTKEVHYNTSEEYYNALRQKKFTNNGNYVHLVGTSMGGMILQLIGARYNFVNHAVQKEEKRAPSTTLFSSMTLMSSCARTPLPSSVSGASKMLVALLDKAEDVENDKNNKHLSEEELEAKRAAAYIDYKVRFMKFICGDRLYFPEADVRKGLSWAVTRTTHDTGRERQLAAIASAPDRRALLSVALNTPRTPYLHTLVLHGGSDPIIPLAYGQELAKLIRHAKMVILPSMGHYFPPCTFVAISNHILIHAREAERRFAAE</sequence>
<feature type="region of interest" description="Disordered" evidence="1">
    <location>
        <begin position="1"/>
        <end position="20"/>
    </location>
</feature>
<dbReference type="EMBL" id="LR877166">
    <property type="protein sequence ID" value="CAD2221648.1"/>
    <property type="molecule type" value="Genomic_DNA"/>
</dbReference>
<accession>A0A7G2CP67</accession>
<dbReference type="SUPFAM" id="SSF53474">
    <property type="entry name" value="alpha/beta-Hydrolases"/>
    <property type="match status" value="1"/>
</dbReference>
<dbReference type="Proteomes" id="UP000515908">
    <property type="component" value="Chromosome 22"/>
</dbReference>
<proteinExistence type="predicted"/>
<organism evidence="3 4">
    <name type="scientific">Angomonas deanei</name>
    <dbReference type="NCBI Taxonomy" id="59799"/>
    <lineage>
        <taxon>Eukaryota</taxon>
        <taxon>Discoba</taxon>
        <taxon>Euglenozoa</taxon>
        <taxon>Kinetoplastea</taxon>
        <taxon>Metakinetoplastina</taxon>
        <taxon>Trypanosomatida</taxon>
        <taxon>Trypanosomatidae</taxon>
        <taxon>Strigomonadinae</taxon>
        <taxon>Angomonas</taxon>
    </lineage>
</organism>
<name>A0A7G2CP67_9TRYP</name>
<gene>
    <name evidence="3" type="ORF">ADEAN_000918000</name>
</gene>
<dbReference type="VEuPathDB" id="TriTrypDB:ADEAN_000918000"/>
<dbReference type="InterPro" id="IPR050471">
    <property type="entry name" value="AB_hydrolase"/>
</dbReference>
<dbReference type="GO" id="GO:0016787">
    <property type="term" value="F:hydrolase activity"/>
    <property type="evidence" value="ECO:0007669"/>
    <property type="project" value="UniProtKB-KW"/>
</dbReference>
<evidence type="ECO:0000313" key="3">
    <source>
        <dbReference type="EMBL" id="CAD2221648.1"/>
    </source>
</evidence>
<evidence type="ECO:0000259" key="2">
    <source>
        <dbReference type="Pfam" id="PF00561"/>
    </source>
</evidence>
<keyword evidence="3" id="KW-0378">Hydrolase</keyword>
<dbReference type="Gene3D" id="3.40.50.1820">
    <property type="entry name" value="alpha/beta hydrolase"/>
    <property type="match status" value="1"/>
</dbReference>
<evidence type="ECO:0000313" key="4">
    <source>
        <dbReference type="Proteomes" id="UP000515908"/>
    </source>
</evidence>
<dbReference type="PANTHER" id="PTHR43433:SF5">
    <property type="entry name" value="AB HYDROLASE-1 DOMAIN-CONTAINING PROTEIN"/>
    <property type="match status" value="1"/>
</dbReference>
<evidence type="ECO:0000256" key="1">
    <source>
        <dbReference type="SAM" id="MobiDB-lite"/>
    </source>
</evidence>
<feature type="domain" description="AB hydrolase-1" evidence="2">
    <location>
        <begin position="229"/>
        <end position="457"/>
    </location>
</feature>
<dbReference type="InterPro" id="IPR000073">
    <property type="entry name" value="AB_hydrolase_1"/>
</dbReference>
<reference evidence="3 4" key="1">
    <citation type="submission" date="2020-08" db="EMBL/GenBank/DDBJ databases">
        <authorList>
            <person name="Newling K."/>
            <person name="Davey J."/>
            <person name="Forrester S."/>
        </authorList>
    </citation>
    <scope>NUCLEOTIDE SEQUENCE [LARGE SCALE GENOMIC DNA]</scope>
    <source>
        <strain evidence="4">Crithidia deanei Carvalho (ATCC PRA-265)</strain>
    </source>
</reference>
<keyword evidence="4" id="KW-1185">Reference proteome</keyword>
<dbReference type="Pfam" id="PF00561">
    <property type="entry name" value="Abhydrolase_1"/>
    <property type="match status" value="1"/>
</dbReference>
<dbReference type="PANTHER" id="PTHR43433">
    <property type="entry name" value="HYDROLASE, ALPHA/BETA FOLD FAMILY PROTEIN"/>
    <property type="match status" value="1"/>
</dbReference>
<dbReference type="AlphaFoldDB" id="A0A7G2CP67"/>
<dbReference type="InterPro" id="IPR029058">
    <property type="entry name" value="AB_hydrolase_fold"/>
</dbReference>